<organism evidence="2 3">
    <name type="scientific">Blastopirellula marina</name>
    <dbReference type="NCBI Taxonomy" id="124"/>
    <lineage>
        <taxon>Bacteria</taxon>
        <taxon>Pseudomonadati</taxon>
        <taxon>Planctomycetota</taxon>
        <taxon>Planctomycetia</taxon>
        <taxon>Pirellulales</taxon>
        <taxon>Pirellulaceae</taxon>
        <taxon>Blastopirellula</taxon>
    </lineage>
</organism>
<dbReference type="InterPro" id="IPR021295">
    <property type="entry name" value="DUF2867"/>
</dbReference>
<sequence length="502" mass="55632">MEASTSGDILLTGATGYVGGRLLPLLQQAGRHVRCLTRRPEALIDRAGATTTIVRGDVLDRSSLTEAFAGVDTAYYLVHSMGEDKDFEQQDRIAAENFAKAAAAAGVRLIVYLGGLGNPDHNLSKHLRSRQEVGDELRTHHPNVIEFRASIVIGSGSLSFEMIRALVERLPIMICPKWVSVKAQPIAIEDLLAYLVAALDLPNGHSQVFEIGGPDQLSYGELMHEYARQRGLRRWMIPIPLLTPYLSSLWLGLVTPLYARVGRKLVESLRNPTLLSNNLASRTFDVVPRSVPEAIERAIVNEDHEFAETRWSDALSAGGELPQWGGTRFGSRLVDSRSVDVPVTVEQAFAPIRRIGGSQGWYYASWLWSLRGFLDLLVGGIGVRRGRRDPEQLRPGDALDFWRVEAYEPSRLVRLSAEMKLPGRAWLEFEVTPLPDGSRIRQTAIFDPVGLTGLAYWYGIYPLHQFVFAGMLRNIARAATQPGRQADAAHVTKRVEQVGKPT</sequence>
<dbReference type="PANTHER" id="PTHR12126">
    <property type="entry name" value="NADH-UBIQUINONE OXIDOREDUCTASE 39 KDA SUBUNIT-RELATED"/>
    <property type="match status" value="1"/>
</dbReference>
<protein>
    <submittedName>
        <fullName evidence="2">DUF2867 domain-containing protein</fullName>
    </submittedName>
</protein>
<proteinExistence type="predicted"/>
<reference evidence="2 3" key="1">
    <citation type="submission" date="2018-02" db="EMBL/GenBank/DDBJ databases">
        <title>Comparative genomes isolates from brazilian mangrove.</title>
        <authorList>
            <person name="Araujo J.E."/>
            <person name="Taketani R.G."/>
            <person name="Silva M.C.P."/>
            <person name="Loureco M.V."/>
            <person name="Andreote F.D."/>
        </authorList>
    </citation>
    <scope>NUCLEOTIDE SEQUENCE [LARGE SCALE GENOMIC DNA]</scope>
    <source>
        <strain evidence="2 3">NAP PRIS-MGV</strain>
    </source>
</reference>
<evidence type="ECO:0000259" key="1">
    <source>
        <dbReference type="Pfam" id="PF13460"/>
    </source>
</evidence>
<dbReference type="Gene3D" id="3.40.50.720">
    <property type="entry name" value="NAD(P)-binding Rossmann-like Domain"/>
    <property type="match status" value="1"/>
</dbReference>
<dbReference type="InterPro" id="IPR051207">
    <property type="entry name" value="ComplexI_NDUFA9_subunit"/>
</dbReference>
<dbReference type="Proteomes" id="UP000239388">
    <property type="component" value="Unassembled WGS sequence"/>
</dbReference>
<comment type="caution">
    <text evidence="2">The sequence shown here is derived from an EMBL/GenBank/DDBJ whole genome shotgun (WGS) entry which is preliminary data.</text>
</comment>
<name>A0A2S8F333_9BACT</name>
<gene>
    <name evidence="2" type="ORF">C5Y98_29670</name>
</gene>
<dbReference type="PANTHER" id="PTHR12126:SF11">
    <property type="entry name" value="NADH DEHYDROGENASE [UBIQUINONE] 1 ALPHA SUBCOMPLEX SUBUNIT 9, MITOCHONDRIAL"/>
    <property type="match status" value="1"/>
</dbReference>
<accession>A0A2S8F333</accession>
<evidence type="ECO:0000313" key="3">
    <source>
        <dbReference type="Proteomes" id="UP000239388"/>
    </source>
</evidence>
<dbReference type="SUPFAM" id="SSF51735">
    <property type="entry name" value="NAD(P)-binding Rossmann-fold domains"/>
    <property type="match status" value="1"/>
</dbReference>
<dbReference type="SUPFAM" id="SSF55961">
    <property type="entry name" value="Bet v1-like"/>
    <property type="match status" value="1"/>
</dbReference>
<evidence type="ECO:0000313" key="2">
    <source>
        <dbReference type="EMBL" id="PQO26559.1"/>
    </source>
</evidence>
<dbReference type="Pfam" id="PF11066">
    <property type="entry name" value="DUF2867"/>
    <property type="match status" value="1"/>
</dbReference>
<dbReference type="GO" id="GO:0044877">
    <property type="term" value="F:protein-containing complex binding"/>
    <property type="evidence" value="ECO:0007669"/>
    <property type="project" value="TreeGrafter"/>
</dbReference>
<dbReference type="EMBL" id="PUIB01000030">
    <property type="protein sequence ID" value="PQO26559.1"/>
    <property type="molecule type" value="Genomic_DNA"/>
</dbReference>
<dbReference type="InterPro" id="IPR036291">
    <property type="entry name" value="NAD(P)-bd_dom_sf"/>
</dbReference>
<feature type="domain" description="NAD(P)-binding" evidence="1">
    <location>
        <begin position="13"/>
        <end position="125"/>
    </location>
</feature>
<dbReference type="CDD" id="cd07812">
    <property type="entry name" value="SRPBCC"/>
    <property type="match status" value="1"/>
</dbReference>
<dbReference type="AlphaFoldDB" id="A0A2S8F333"/>
<dbReference type="OrthoDB" id="9774199at2"/>
<dbReference type="InterPro" id="IPR016040">
    <property type="entry name" value="NAD(P)-bd_dom"/>
</dbReference>
<dbReference type="Pfam" id="PF13460">
    <property type="entry name" value="NAD_binding_10"/>
    <property type="match status" value="1"/>
</dbReference>